<evidence type="ECO:0000313" key="4">
    <source>
        <dbReference type="EMBL" id="NML63315.1"/>
    </source>
</evidence>
<keyword evidence="4" id="KW-0282">Flagellum</keyword>
<comment type="function">
    <text evidence="1">Required for the efficient initiation of filament assembly.</text>
</comment>
<evidence type="ECO:0000256" key="2">
    <source>
        <dbReference type="ARBA" id="ARBA00007703"/>
    </source>
</evidence>
<gene>
    <name evidence="4" type="ORF">HHL21_19930</name>
</gene>
<dbReference type="InterPro" id="IPR036679">
    <property type="entry name" value="FlgN-like_sf"/>
</dbReference>
<dbReference type="GO" id="GO:0044780">
    <property type="term" value="P:bacterial-type flagellum assembly"/>
    <property type="evidence" value="ECO:0007669"/>
    <property type="project" value="InterPro"/>
</dbReference>
<keyword evidence="4" id="KW-0966">Cell projection</keyword>
<keyword evidence="5" id="KW-1185">Reference proteome</keyword>
<dbReference type="SUPFAM" id="SSF140566">
    <property type="entry name" value="FlgN-like"/>
    <property type="match status" value="1"/>
</dbReference>
<comment type="similarity">
    <text evidence="2">Belongs to the FlgN family.</text>
</comment>
<proteinExistence type="inferred from homology"/>
<dbReference type="EMBL" id="JABBGG010000015">
    <property type="protein sequence ID" value="NML63315.1"/>
    <property type="molecule type" value="Genomic_DNA"/>
</dbReference>
<name>A0A848HPP6_9BURK</name>
<dbReference type="Proteomes" id="UP000583752">
    <property type="component" value="Unassembled WGS sequence"/>
</dbReference>
<keyword evidence="4" id="KW-0969">Cilium</keyword>
<comment type="caution">
    <text evidence="4">The sequence shown here is derived from an EMBL/GenBank/DDBJ whole genome shotgun (WGS) entry which is preliminary data.</text>
</comment>
<protein>
    <submittedName>
        <fullName evidence="4">Flagellar protein FlgN</fullName>
    </submittedName>
</protein>
<evidence type="ECO:0000256" key="1">
    <source>
        <dbReference type="ARBA" id="ARBA00002397"/>
    </source>
</evidence>
<organism evidence="4 5">
    <name type="scientific">Massilia polaris</name>
    <dbReference type="NCBI Taxonomy" id="2728846"/>
    <lineage>
        <taxon>Bacteria</taxon>
        <taxon>Pseudomonadati</taxon>
        <taxon>Pseudomonadota</taxon>
        <taxon>Betaproteobacteria</taxon>
        <taxon>Burkholderiales</taxon>
        <taxon>Oxalobacteraceae</taxon>
        <taxon>Telluria group</taxon>
        <taxon>Massilia</taxon>
    </lineage>
</organism>
<dbReference type="AlphaFoldDB" id="A0A848HPP6"/>
<evidence type="ECO:0000313" key="5">
    <source>
        <dbReference type="Proteomes" id="UP000583752"/>
    </source>
</evidence>
<dbReference type="RefSeq" id="WP_169469154.1">
    <property type="nucleotide sequence ID" value="NZ_JABBGG010000015.1"/>
</dbReference>
<accession>A0A848HPP6</accession>
<evidence type="ECO:0000256" key="3">
    <source>
        <dbReference type="ARBA" id="ARBA00022795"/>
    </source>
</evidence>
<dbReference type="Pfam" id="PF05130">
    <property type="entry name" value="FlgN"/>
    <property type="match status" value="1"/>
</dbReference>
<dbReference type="InterPro" id="IPR007809">
    <property type="entry name" value="FlgN-like"/>
</dbReference>
<keyword evidence="3" id="KW-1005">Bacterial flagellum biogenesis</keyword>
<sequence length="142" mass="15720">MTRMTRDEAVAKLAAGIQADLAASTSMLELLERQFDAALRHRSADLAELAELLMPALEAMEQRRLQRVSLVRALLGPEGDMAKLIAGLAAPGRAALANDWHALEQMVLECKRLNARNSALLTEQYSIMQRVLHGEEEIYAPR</sequence>
<reference evidence="4 5" key="1">
    <citation type="submission" date="2020-04" db="EMBL/GenBank/DDBJ databases">
        <title>Massilia sp. RP-1-19 isolated from soil.</title>
        <authorList>
            <person name="Dahal R.H."/>
        </authorList>
    </citation>
    <scope>NUCLEOTIDE SEQUENCE [LARGE SCALE GENOMIC DNA]</scope>
    <source>
        <strain evidence="4 5">RP-1-19</strain>
    </source>
</reference>
<dbReference type="Gene3D" id="1.20.58.300">
    <property type="entry name" value="FlgN-like"/>
    <property type="match status" value="1"/>
</dbReference>